<dbReference type="PANTHER" id="PTHR31435:SF10">
    <property type="entry name" value="BSR4717 PROTEIN"/>
    <property type="match status" value="1"/>
</dbReference>
<dbReference type="SUPFAM" id="SSF55729">
    <property type="entry name" value="Acyl-CoA N-acyltransferases (Nat)"/>
    <property type="match status" value="1"/>
</dbReference>
<dbReference type="PROSITE" id="PS51186">
    <property type="entry name" value="GNAT"/>
    <property type="match status" value="1"/>
</dbReference>
<organism evidence="3 4">
    <name type="scientific">Exiguobacterium acetylicum</name>
    <name type="common">Brevibacterium acetylicum</name>
    <dbReference type="NCBI Taxonomy" id="41170"/>
    <lineage>
        <taxon>Bacteria</taxon>
        <taxon>Bacillati</taxon>
        <taxon>Bacillota</taxon>
        <taxon>Bacilli</taxon>
        <taxon>Bacillales</taxon>
        <taxon>Bacillales Family XII. Incertae Sedis</taxon>
        <taxon>Exiguobacterium</taxon>
    </lineage>
</organism>
<sequence length="91" mass="10505">MELKRAERKIETHHEGAVIGEITYSDTNNGMWIIDHTYVDPAHRNQQIGEQLVAEIVNWAREANVKLLPLCPFAKKEFEQQPSYQDVQANT</sequence>
<dbReference type="Proteomes" id="UP000679498">
    <property type="component" value="Chromosome"/>
</dbReference>
<protein>
    <submittedName>
        <fullName evidence="3">N-acetyltransferase</fullName>
    </submittedName>
</protein>
<dbReference type="EMBL" id="CP075897">
    <property type="protein sequence ID" value="QWB31170.1"/>
    <property type="molecule type" value="Genomic_DNA"/>
</dbReference>
<keyword evidence="4" id="KW-1185">Reference proteome</keyword>
<name>A0ABX8GDM1_EXIAC</name>
<evidence type="ECO:0000259" key="2">
    <source>
        <dbReference type="PROSITE" id="PS51729"/>
    </source>
</evidence>
<dbReference type="InterPro" id="IPR000182">
    <property type="entry name" value="GNAT_dom"/>
</dbReference>
<dbReference type="Gene3D" id="3.40.630.30">
    <property type="match status" value="1"/>
</dbReference>
<dbReference type="PROSITE" id="PS51729">
    <property type="entry name" value="GNAT_YJDJ"/>
    <property type="match status" value="1"/>
</dbReference>
<dbReference type="InterPro" id="IPR031165">
    <property type="entry name" value="GNAT_YJDJ"/>
</dbReference>
<evidence type="ECO:0000259" key="1">
    <source>
        <dbReference type="PROSITE" id="PS51186"/>
    </source>
</evidence>
<gene>
    <name evidence="3" type="ORF">KKI46_05835</name>
</gene>
<proteinExistence type="predicted"/>
<dbReference type="GeneID" id="88811185"/>
<accession>A0ABX8GDM1</accession>
<dbReference type="RefSeq" id="WP_047391162.1">
    <property type="nucleotide sequence ID" value="NZ_CP075897.1"/>
</dbReference>
<dbReference type="CDD" id="cd04301">
    <property type="entry name" value="NAT_SF"/>
    <property type="match status" value="1"/>
</dbReference>
<dbReference type="InterPro" id="IPR016181">
    <property type="entry name" value="Acyl_CoA_acyltransferase"/>
</dbReference>
<feature type="domain" description="N-acetyltransferase" evidence="2">
    <location>
        <begin position="2"/>
        <end position="89"/>
    </location>
</feature>
<feature type="domain" description="N-acetyltransferase" evidence="1">
    <location>
        <begin position="1"/>
        <end position="91"/>
    </location>
</feature>
<dbReference type="Pfam" id="PF14542">
    <property type="entry name" value="Acetyltransf_CG"/>
    <property type="match status" value="1"/>
</dbReference>
<dbReference type="PANTHER" id="PTHR31435">
    <property type="entry name" value="PROTEIN NATD1"/>
    <property type="match status" value="1"/>
</dbReference>
<evidence type="ECO:0000313" key="3">
    <source>
        <dbReference type="EMBL" id="QWB31170.1"/>
    </source>
</evidence>
<reference evidence="3 4" key="1">
    <citation type="submission" date="2021-05" db="EMBL/GenBank/DDBJ databases">
        <title>Biocontrol using Exiguobacterium acetylicum SI17 against litchi downy blight caused by Peronophythora litchii.</title>
        <authorList>
            <person name="Zheng L."/>
        </authorList>
    </citation>
    <scope>NUCLEOTIDE SEQUENCE [LARGE SCALE GENOMIC DNA]</scope>
    <source>
        <strain evidence="3 4">SI17</strain>
    </source>
</reference>
<evidence type="ECO:0000313" key="4">
    <source>
        <dbReference type="Proteomes" id="UP000679498"/>
    </source>
</evidence>
<dbReference type="InterPro" id="IPR045057">
    <property type="entry name" value="Gcn5-rel_NAT"/>
</dbReference>